<dbReference type="GeneID" id="97609899"/>
<keyword evidence="5" id="KW-1185">Reference proteome</keyword>
<feature type="region of interest" description="Disordered" evidence="1">
    <location>
        <begin position="188"/>
        <end position="230"/>
    </location>
</feature>
<dbReference type="OrthoDB" id="136775at2157"/>
<dbReference type="InterPro" id="IPR000601">
    <property type="entry name" value="PKD_dom"/>
</dbReference>
<gene>
    <name evidence="4" type="ORF">DLD82_02730</name>
</gene>
<name>A0A2V2NHA8_9EURY</name>
<dbReference type="SUPFAM" id="SSF49299">
    <property type="entry name" value="PKD domain"/>
    <property type="match status" value="1"/>
</dbReference>
<dbReference type="InterPro" id="IPR035986">
    <property type="entry name" value="PKD_dom_sf"/>
</dbReference>
<dbReference type="PROSITE" id="PS50093">
    <property type="entry name" value="PKD"/>
    <property type="match status" value="1"/>
</dbReference>
<keyword evidence="2" id="KW-1133">Transmembrane helix</keyword>
<feature type="transmembrane region" description="Helical" evidence="2">
    <location>
        <begin position="245"/>
        <end position="266"/>
    </location>
</feature>
<dbReference type="RefSeq" id="WP_109939582.1">
    <property type="nucleotide sequence ID" value="NZ_CP176366.1"/>
</dbReference>
<evidence type="ECO:0000313" key="4">
    <source>
        <dbReference type="EMBL" id="PWR75768.1"/>
    </source>
</evidence>
<organism evidence="4 5">
    <name type="scientific">Methanospirillum stamsii</name>
    <dbReference type="NCBI Taxonomy" id="1277351"/>
    <lineage>
        <taxon>Archaea</taxon>
        <taxon>Methanobacteriati</taxon>
        <taxon>Methanobacteriota</taxon>
        <taxon>Stenosarchaea group</taxon>
        <taxon>Methanomicrobia</taxon>
        <taxon>Methanomicrobiales</taxon>
        <taxon>Methanospirillaceae</taxon>
        <taxon>Methanospirillum</taxon>
    </lineage>
</organism>
<dbReference type="CDD" id="cd00146">
    <property type="entry name" value="PKD"/>
    <property type="match status" value="1"/>
</dbReference>
<reference evidence="4 5" key="1">
    <citation type="submission" date="2018-05" db="EMBL/GenBank/DDBJ databases">
        <title>Draft genome of Methanospirillum stamsii Pt1.</title>
        <authorList>
            <person name="Dueholm M.S."/>
            <person name="Nielsen P.H."/>
            <person name="Bakmann L.F."/>
            <person name="Otzen D.E."/>
        </authorList>
    </citation>
    <scope>NUCLEOTIDE SEQUENCE [LARGE SCALE GENOMIC DNA]</scope>
    <source>
        <strain evidence="4 5">Pt1</strain>
    </source>
</reference>
<comment type="caution">
    <text evidence="4">The sequence shown here is derived from an EMBL/GenBank/DDBJ whole genome shotgun (WGS) entry which is preliminary data.</text>
</comment>
<dbReference type="InterPro" id="IPR013783">
    <property type="entry name" value="Ig-like_fold"/>
</dbReference>
<dbReference type="Proteomes" id="UP000245934">
    <property type="component" value="Unassembled WGS sequence"/>
</dbReference>
<proteinExistence type="predicted"/>
<dbReference type="SMART" id="SM00089">
    <property type="entry name" value="PKD"/>
    <property type="match status" value="1"/>
</dbReference>
<protein>
    <recommendedName>
        <fullName evidence="3">PKD domain-containing protein</fullName>
    </recommendedName>
</protein>
<dbReference type="Pfam" id="PF18911">
    <property type="entry name" value="PKD_4"/>
    <property type="match status" value="1"/>
</dbReference>
<dbReference type="Gene3D" id="2.60.40.10">
    <property type="entry name" value="Immunoglobulins"/>
    <property type="match status" value="1"/>
</dbReference>
<evidence type="ECO:0000259" key="3">
    <source>
        <dbReference type="PROSITE" id="PS50093"/>
    </source>
</evidence>
<evidence type="ECO:0000256" key="1">
    <source>
        <dbReference type="SAM" id="MobiDB-lite"/>
    </source>
</evidence>
<keyword evidence="2" id="KW-0472">Membrane</keyword>
<keyword evidence="2" id="KW-0812">Transmembrane</keyword>
<feature type="compositionally biased region" description="Basic and acidic residues" evidence="1">
    <location>
        <begin position="196"/>
        <end position="207"/>
    </location>
</feature>
<sequence length="428" mass="48053">MDPLNQSIQILKDIIVKYGPPTESNISMYKGLMQDLLVDYPRELNLLKLPLEQGLVFRLMKEGQQTPFDILCNQLVTYLHTNFGIDINAATWAIEGWGQALGLYQKQPCVADFSITPVNGTAPLQVHFTNRSEGTVTEYKWIFGDGETSAEVNPVHTYKNPGTYSVTLQISGDGDVTEKKLSNIIDVNPENLPSHPRPEIRTPEKIYRNKPQKPNSTAYNSEKKKIQQKNVSNPISQTSDHTTQFIIGAVLSGLFILGLLIAVSMAGNSVEKLQNGVIKTTPIPTSSHPLTSVQNSNFFYEKNFFNSNDVVSDTFTWKMDKPSKNIIITCYPKFINEEFCSEKESQIECVKSRHFSPGSWIDFQVLNGNNKEIIHDGFGKKNGFGVFAGSDSQGNPGYEKIYKLSKTEDLIITYQGEYVKITMELLNR</sequence>
<dbReference type="EMBL" id="QGMZ01000007">
    <property type="protein sequence ID" value="PWR75768.1"/>
    <property type="molecule type" value="Genomic_DNA"/>
</dbReference>
<accession>A0A2V2NHA8</accession>
<dbReference type="InterPro" id="IPR022409">
    <property type="entry name" value="PKD/Chitinase_dom"/>
</dbReference>
<evidence type="ECO:0000256" key="2">
    <source>
        <dbReference type="SAM" id="Phobius"/>
    </source>
</evidence>
<evidence type="ECO:0000313" key="5">
    <source>
        <dbReference type="Proteomes" id="UP000245934"/>
    </source>
</evidence>
<dbReference type="FunFam" id="2.60.40.10:FF:000270">
    <property type="entry name" value="Cell surface protein"/>
    <property type="match status" value="1"/>
</dbReference>
<dbReference type="AlphaFoldDB" id="A0A2V2NHA8"/>
<feature type="domain" description="PKD" evidence="3">
    <location>
        <begin position="109"/>
        <end position="171"/>
    </location>
</feature>